<evidence type="ECO:0008006" key="3">
    <source>
        <dbReference type="Google" id="ProtNLM"/>
    </source>
</evidence>
<dbReference type="PANTHER" id="PTHR36978:SF4">
    <property type="entry name" value="P-LOOP CONTAINING NUCLEOSIDE TRIPHOSPHATE HYDROLASE PROTEIN"/>
    <property type="match status" value="1"/>
</dbReference>
<dbReference type="STRING" id="1229662.W3XK04"/>
<dbReference type="SUPFAM" id="SSF52540">
    <property type="entry name" value="P-loop containing nucleoside triphosphate hydrolases"/>
    <property type="match status" value="1"/>
</dbReference>
<dbReference type="InterPro" id="IPR040632">
    <property type="entry name" value="Sulfotransfer_4"/>
</dbReference>
<dbReference type="OMA" id="IYHMREV"/>
<sequence length="222" mass="25260">MKVLVLGMPRTGTQSIAEALIQLGISPIYHMREVGQNNHQAAWAEAMDAKFEGKGKPYGREEFDKILGDFEGLADYPAVIFPAELIEAYPEAKIILTLRSDEDKWFDSMMATLIHGHTHAPKPNPSPMAPVSSRYHRFCWNDDFPTHGREAYRKQNAVVREAARGREFLEYETGSGWAPLCEFLGLPIPDVPYPRSDDWAVYKKEVQAQEELKKKQDHEAKE</sequence>
<keyword evidence="2" id="KW-1185">Reference proteome</keyword>
<dbReference type="PANTHER" id="PTHR36978">
    <property type="entry name" value="P-LOOP CONTAINING NUCLEOTIDE TRIPHOSPHATE HYDROLASE"/>
    <property type="match status" value="1"/>
</dbReference>
<reference evidence="2" key="1">
    <citation type="journal article" date="2015" name="BMC Genomics">
        <title>Genomic and transcriptomic analysis of the endophytic fungus Pestalotiopsis fici reveals its lifestyle and high potential for synthesis of natural products.</title>
        <authorList>
            <person name="Wang X."/>
            <person name="Zhang X."/>
            <person name="Liu L."/>
            <person name="Xiang M."/>
            <person name="Wang W."/>
            <person name="Sun X."/>
            <person name="Che Y."/>
            <person name="Guo L."/>
            <person name="Liu G."/>
            <person name="Guo L."/>
            <person name="Wang C."/>
            <person name="Yin W.B."/>
            <person name="Stadler M."/>
            <person name="Zhang X."/>
            <person name="Liu X."/>
        </authorList>
    </citation>
    <scope>NUCLEOTIDE SEQUENCE [LARGE SCALE GENOMIC DNA]</scope>
    <source>
        <strain evidence="2">W106-1 / CGMCC3.15140</strain>
    </source>
</reference>
<gene>
    <name evidence="1" type="ORF">PFICI_03812</name>
</gene>
<dbReference type="RefSeq" id="XP_007830584.1">
    <property type="nucleotide sequence ID" value="XM_007832393.1"/>
</dbReference>
<dbReference type="AlphaFoldDB" id="W3XK04"/>
<dbReference type="HOGENOM" id="CLU_061199_0_2_1"/>
<dbReference type="InterPro" id="IPR027417">
    <property type="entry name" value="P-loop_NTPase"/>
</dbReference>
<name>W3XK04_PESFW</name>
<evidence type="ECO:0000313" key="1">
    <source>
        <dbReference type="EMBL" id="ETS85787.1"/>
    </source>
</evidence>
<dbReference type="Proteomes" id="UP000030651">
    <property type="component" value="Unassembled WGS sequence"/>
</dbReference>
<dbReference type="EMBL" id="KI912110">
    <property type="protein sequence ID" value="ETS85787.1"/>
    <property type="molecule type" value="Genomic_DNA"/>
</dbReference>
<organism evidence="1 2">
    <name type="scientific">Pestalotiopsis fici (strain W106-1 / CGMCC3.15140)</name>
    <dbReference type="NCBI Taxonomy" id="1229662"/>
    <lineage>
        <taxon>Eukaryota</taxon>
        <taxon>Fungi</taxon>
        <taxon>Dikarya</taxon>
        <taxon>Ascomycota</taxon>
        <taxon>Pezizomycotina</taxon>
        <taxon>Sordariomycetes</taxon>
        <taxon>Xylariomycetidae</taxon>
        <taxon>Amphisphaeriales</taxon>
        <taxon>Sporocadaceae</taxon>
        <taxon>Pestalotiopsis</taxon>
    </lineage>
</organism>
<proteinExistence type="predicted"/>
<dbReference type="InParanoid" id="W3XK04"/>
<dbReference type="Gene3D" id="3.40.50.300">
    <property type="entry name" value="P-loop containing nucleotide triphosphate hydrolases"/>
    <property type="match status" value="1"/>
</dbReference>
<dbReference type="Pfam" id="PF17784">
    <property type="entry name" value="Sulfotransfer_4"/>
    <property type="match status" value="1"/>
</dbReference>
<dbReference type="GeneID" id="19268825"/>
<dbReference type="OrthoDB" id="408152at2759"/>
<dbReference type="KEGG" id="pfy:PFICI_03812"/>
<dbReference type="eggNOG" id="ENOG502SND3">
    <property type="taxonomic scope" value="Eukaryota"/>
</dbReference>
<evidence type="ECO:0000313" key="2">
    <source>
        <dbReference type="Proteomes" id="UP000030651"/>
    </source>
</evidence>
<accession>W3XK04</accession>
<protein>
    <recommendedName>
        <fullName evidence="3">NAD dependent epimerase/dehydratase</fullName>
    </recommendedName>
</protein>